<evidence type="ECO:0000313" key="2">
    <source>
        <dbReference type="Proteomes" id="UP000215002"/>
    </source>
</evidence>
<protein>
    <submittedName>
        <fullName evidence="1">Uncharacterized protein</fullName>
    </submittedName>
</protein>
<proteinExistence type="predicted"/>
<dbReference type="KEGG" id="muc:MuYL_3644"/>
<dbReference type="EMBL" id="CP022743">
    <property type="protein sequence ID" value="ASU35529.1"/>
    <property type="molecule type" value="Genomic_DNA"/>
</dbReference>
<keyword evidence="2" id="KW-1185">Reference proteome</keyword>
<gene>
    <name evidence="1" type="ORF">MuYL_3644</name>
</gene>
<accession>A0A223P057</accession>
<organism evidence="1 2">
    <name type="scientific">Mucilaginibacter xinganensis</name>
    <dbReference type="NCBI Taxonomy" id="1234841"/>
    <lineage>
        <taxon>Bacteria</taxon>
        <taxon>Pseudomonadati</taxon>
        <taxon>Bacteroidota</taxon>
        <taxon>Sphingobacteriia</taxon>
        <taxon>Sphingobacteriales</taxon>
        <taxon>Sphingobacteriaceae</taxon>
        <taxon>Mucilaginibacter</taxon>
    </lineage>
</organism>
<dbReference type="AlphaFoldDB" id="A0A223P057"/>
<sequence length="54" mass="6256">MDTLNDTWTVMKPFVHFSYKALKVIAHALIFIVKHIPKPGEHKAKDKNNKVIKI</sequence>
<name>A0A223P057_9SPHI</name>
<reference evidence="1 2" key="1">
    <citation type="submission" date="2017-08" db="EMBL/GenBank/DDBJ databases">
        <title>Complete genome sequence of Mucilaginibacter sp. strain BJC16-A31.</title>
        <authorList>
            <consortium name="Henan University of Science and Technology"/>
            <person name="You X."/>
        </authorList>
    </citation>
    <scope>NUCLEOTIDE SEQUENCE [LARGE SCALE GENOMIC DNA]</scope>
    <source>
        <strain evidence="1 2">BJC16-A31</strain>
    </source>
</reference>
<evidence type="ECO:0000313" key="1">
    <source>
        <dbReference type="EMBL" id="ASU35529.1"/>
    </source>
</evidence>
<dbReference type="Proteomes" id="UP000215002">
    <property type="component" value="Chromosome"/>
</dbReference>